<keyword evidence="1" id="KW-0812">Transmembrane</keyword>
<evidence type="ECO:0000256" key="1">
    <source>
        <dbReference type="SAM" id="Phobius"/>
    </source>
</evidence>
<organism evidence="3 5">
    <name type="scientific">Salinicoccus halodurans</name>
    <dbReference type="NCBI Taxonomy" id="407035"/>
    <lineage>
        <taxon>Bacteria</taxon>
        <taxon>Bacillati</taxon>
        <taxon>Bacillota</taxon>
        <taxon>Bacilli</taxon>
        <taxon>Bacillales</taxon>
        <taxon>Staphylococcaceae</taxon>
        <taxon>Salinicoccus</taxon>
    </lineage>
</organism>
<dbReference type="EMBL" id="FOTB01000001">
    <property type="protein sequence ID" value="SFK51859.1"/>
    <property type="molecule type" value="Genomic_DNA"/>
</dbReference>
<reference evidence="2 4" key="1">
    <citation type="journal article" date="2015" name="Int. J. Syst. Evol. Microbiol.">
        <title>Complete genome sequence of Salinicoccus halodurans H3B36, isolated from the Qaidam Basin in China.</title>
        <authorList>
            <person name="Jiang K."/>
            <person name="Xue Y."/>
            <person name="Ma Y."/>
        </authorList>
    </citation>
    <scope>NUCLEOTIDE SEQUENCE [LARGE SCALE GENOMIC DNA]</scope>
    <source>
        <strain evidence="2 4">H3B36</strain>
    </source>
</reference>
<dbReference type="Proteomes" id="UP000034029">
    <property type="component" value="Chromosome"/>
</dbReference>
<feature type="transmembrane region" description="Helical" evidence="1">
    <location>
        <begin position="173"/>
        <end position="195"/>
    </location>
</feature>
<evidence type="ECO:0000313" key="2">
    <source>
        <dbReference type="EMBL" id="AKG73511.1"/>
    </source>
</evidence>
<evidence type="ECO:0000313" key="4">
    <source>
        <dbReference type="Proteomes" id="UP000034029"/>
    </source>
</evidence>
<name>A0A0F7HKB0_9STAP</name>
<keyword evidence="1" id="KW-0472">Membrane</keyword>
<protein>
    <recommendedName>
        <fullName evidence="6">Yip1 domain-containing protein</fullName>
    </recommendedName>
</protein>
<dbReference type="AlphaFoldDB" id="A0A0F7HKB0"/>
<feature type="transmembrane region" description="Helical" evidence="1">
    <location>
        <begin position="135"/>
        <end position="153"/>
    </location>
</feature>
<feature type="transmembrane region" description="Helical" evidence="1">
    <location>
        <begin position="93"/>
        <end position="115"/>
    </location>
</feature>
<feature type="transmembrane region" description="Helical" evidence="1">
    <location>
        <begin position="48"/>
        <end position="73"/>
    </location>
</feature>
<keyword evidence="4" id="KW-1185">Reference proteome</keyword>
<keyword evidence="1" id="KW-1133">Transmembrane helix</keyword>
<gene>
    <name evidence="2" type="ORF">AAT16_04355</name>
    <name evidence="3" type="ORF">SAMN05216235_0109</name>
</gene>
<dbReference type="RefSeq" id="WP_046789701.1">
    <property type="nucleotide sequence ID" value="NZ_CP011366.1"/>
</dbReference>
<dbReference type="EMBL" id="CP011366">
    <property type="protein sequence ID" value="AKG73511.1"/>
    <property type="molecule type" value="Genomic_DNA"/>
</dbReference>
<evidence type="ECO:0008006" key="6">
    <source>
        <dbReference type="Google" id="ProtNLM"/>
    </source>
</evidence>
<sequence length="202" mass="23759">MDKNYIKDISKTLENIKLDGIKLKGGQEEDNKINSLWNFFNSSRISDLFLILLLMSITTLVIRIFGLNTSFISDLEIYSVLSDFNWLFLLNDSLIYIFNYLMIFFIVTVLLGVLLRTLEYQLILNSMTSITYFRLSSTSFNLMGIIFMSNYIFRFNEGLLVTNVLINEVNSNWQVGLYFTFFIFYIIVLPLLMVIQQFNDRR</sequence>
<dbReference type="KEGG" id="shv:AAT16_04355"/>
<dbReference type="Proteomes" id="UP000183090">
    <property type="component" value="Unassembled WGS sequence"/>
</dbReference>
<reference evidence="3 5" key="3">
    <citation type="submission" date="2016-10" db="EMBL/GenBank/DDBJ databases">
        <authorList>
            <person name="Varghese N."/>
            <person name="Submissions S."/>
        </authorList>
    </citation>
    <scope>NUCLEOTIDE SEQUENCE [LARGE SCALE GENOMIC DNA]</scope>
    <source>
        <strain evidence="3 5">CGMCC 1.6501</strain>
    </source>
</reference>
<accession>A0A0F7HKB0</accession>
<reference evidence="4" key="2">
    <citation type="submission" date="2015-04" db="EMBL/GenBank/DDBJ databases">
        <title>Complete genome sequence of Salinicoccus halodurans strain H3B36, isolated from the Qaidam basin of China.</title>
        <authorList>
            <person name="Ma Y."/>
            <person name="Jiang K."/>
            <person name="Xue Y."/>
        </authorList>
    </citation>
    <scope>NUCLEOTIDE SEQUENCE [LARGE SCALE GENOMIC DNA]</scope>
    <source>
        <strain evidence="4">H3B36</strain>
    </source>
</reference>
<proteinExistence type="predicted"/>
<evidence type="ECO:0000313" key="5">
    <source>
        <dbReference type="Proteomes" id="UP000183090"/>
    </source>
</evidence>
<evidence type="ECO:0000313" key="3">
    <source>
        <dbReference type="EMBL" id="SFK51859.1"/>
    </source>
</evidence>